<dbReference type="Proteomes" id="UP000593566">
    <property type="component" value="Unassembled WGS sequence"/>
</dbReference>
<feature type="region of interest" description="Disordered" evidence="1">
    <location>
        <begin position="314"/>
        <end position="350"/>
    </location>
</feature>
<gene>
    <name evidence="2" type="ORF">HO133_010786</name>
</gene>
<dbReference type="PANTHER" id="PTHR38887:SF1">
    <property type="entry name" value="RAS MODIFICATION PROTEIN ERF4"/>
    <property type="match status" value="1"/>
</dbReference>
<feature type="region of interest" description="Disordered" evidence="1">
    <location>
        <begin position="1"/>
        <end position="71"/>
    </location>
</feature>
<comment type="caution">
    <text evidence="2">The sequence shown here is derived from an EMBL/GenBank/DDBJ whole genome shotgun (WGS) entry which is preliminary data.</text>
</comment>
<sequence length="414" mass="45440">MSSDVAPPYNGSPLKHPNNPCCYEETFSPDRHNGPDCNGPQTDPTDTEVLAEAPQHAQHNPPNEESDHHEQAALDESLSWIANTNRQKHAGVHAPLAVPVVIPQTAPGMQSSFSRAWAPVLAEHDVRPEDFLQFMDHLNVCKAASPPFQVLNLAGTVLGCTFVLPRPCSCLIANQSLPADVTDPNVVRYSPIPFAGLVGLGTSVAAGAGTYATARIRITRYLEQANQEYFAPRGLLARIAKQNVLPQIVGQPENAPLLAPLPRHASKSNGSITPPSLRDRRLQALGSHIARIEFCDLPTPQEEHNMLDKLSAKMTARKTKKQEEKVVKNSMKSQEEESKKKEKLVKEEAKIRQKMEKARFKGSRNEAKMEGKMMEVREKYDEKAGEGGEKEMKAAKKFLFVVVQNAQAAAAADS</sequence>
<dbReference type="PANTHER" id="PTHR38887">
    <property type="entry name" value="CHROMOSOME 21, WHOLE GENOME SHOTGUN SEQUENCE"/>
    <property type="match status" value="1"/>
</dbReference>
<dbReference type="AlphaFoldDB" id="A0A8H6FDM1"/>
<feature type="region of interest" description="Disordered" evidence="1">
    <location>
        <begin position="355"/>
        <end position="374"/>
    </location>
</feature>
<organism evidence="2 3">
    <name type="scientific">Letharia lupina</name>
    <dbReference type="NCBI Taxonomy" id="560253"/>
    <lineage>
        <taxon>Eukaryota</taxon>
        <taxon>Fungi</taxon>
        <taxon>Dikarya</taxon>
        <taxon>Ascomycota</taxon>
        <taxon>Pezizomycotina</taxon>
        <taxon>Lecanoromycetes</taxon>
        <taxon>OSLEUM clade</taxon>
        <taxon>Lecanoromycetidae</taxon>
        <taxon>Lecanorales</taxon>
        <taxon>Lecanorineae</taxon>
        <taxon>Parmeliaceae</taxon>
        <taxon>Letharia</taxon>
    </lineage>
</organism>
<dbReference type="EMBL" id="JACCJB010000009">
    <property type="protein sequence ID" value="KAF6224211.1"/>
    <property type="molecule type" value="Genomic_DNA"/>
</dbReference>
<keyword evidence="3" id="KW-1185">Reference proteome</keyword>
<dbReference type="GeneID" id="59339176"/>
<proteinExistence type="predicted"/>
<feature type="compositionally biased region" description="Basic and acidic residues" evidence="1">
    <location>
        <begin position="321"/>
        <end position="350"/>
    </location>
</feature>
<evidence type="ECO:0000313" key="3">
    <source>
        <dbReference type="Proteomes" id="UP000593566"/>
    </source>
</evidence>
<feature type="region of interest" description="Disordered" evidence="1">
    <location>
        <begin position="256"/>
        <end position="277"/>
    </location>
</feature>
<reference evidence="2 3" key="1">
    <citation type="journal article" date="2020" name="Genomics">
        <title>Complete, high-quality genomes from long-read metagenomic sequencing of two wolf lichen thalli reveals enigmatic genome architecture.</title>
        <authorList>
            <person name="McKenzie S.K."/>
            <person name="Walston R.F."/>
            <person name="Allen J.L."/>
        </authorList>
    </citation>
    <scope>NUCLEOTIDE SEQUENCE [LARGE SCALE GENOMIC DNA]</scope>
    <source>
        <strain evidence="2">WasteWater1</strain>
    </source>
</reference>
<evidence type="ECO:0000256" key="1">
    <source>
        <dbReference type="SAM" id="MobiDB-lite"/>
    </source>
</evidence>
<name>A0A8H6FDM1_9LECA</name>
<protein>
    <submittedName>
        <fullName evidence="2">Uncharacterized protein</fullName>
    </submittedName>
</protein>
<accession>A0A8H6FDM1</accession>
<dbReference type="InterPro" id="IPR053221">
    <property type="entry name" value="Burnettramic_acid_biosynth"/>
</dbReference>
<dbReference type="RefSeq" id="XP_037153271.1">
    <property type="nucleotide sequence ID" value="XM_037301637.1"/>
</dbReference>
<evidence type="ECO:0000313" key="2">
    <source>
        <dbReference type="EMBL" id="KAF6224211.1"/>
    </source>
</evidence>